<gene>
    <name evidence="2" type="ORF">SAMN05216225_101253</name>
</gene>
<dbReference type="AlphaFoldDB" id="A0A1M5GCV0"/>
<keyword evidence="3" id="KW-1185">Reference proteome</keyword>
<evidence type="ECO:0000313" key="2">
    <source>
        <dbReference type="EMBL" id="SHG01509.1"/>
    </source>
</evidence>
<evidence type="ECO:0000313" key="3">
    <source>
        <dbReference type="Proteomes" id="UP000183988"/>
    </source>
</evidence>
<evidence type="ECO:0000256" key="1">
    <source>
        <dbReference type="SAM" id="Phobius"/>
    </source>
</evidence>
<dbReference type="RefSeq" id="WP_072889533.1">
    <property type="nucleotide sequence ID" value="NZ_FQVW01000012.1"/>
</dbReference>
<dbReference type="Proteomes" id="UP000183988">
    <property type="component" value="Unassembled WGS sequence"/>
</dbReference>
<dbReference type="EMBL" id="FQVW01000012">
    <property type="protein sequence ID" value="SHG01509.1"/>
    <property type="molecule type" value="Genomic_DNA"/>
</dbReference>
<evidence type="ECO:0008006" key="4">
    <source>
        <dbReference type="Google" id="ProtNLM"/>
    </source>
</evidence>
<name>A0A1M5GCV0_9BACI</name>
<sequence>MDLGLLYLGLGLAAFGFFIGDGLKNFKNPSAKLSDAFDDEEEEYKLIKQNELYWVIGVSKEDAKKIIEEYPDIPHITIDGNVYYPKKKVKEWLMTIGDR</sequence>
<protein>
    <recommendedName>
        <fullName evidence="4">DNA-binding protein</fullName>
    </recommendedName>
</protein>
<accession>A0A1M5GCV0</accession>
<dbReference type="OrthoDB" id="2361226at2"/>
<organism evidence="2 3">
    <name type="scientific">Ornithinibacillus halophilus</name>
    <dbReference type="NCBI Taxonomy" id="930117"/>
    <lineage>
        <taxon>Bacteria</taxon>
        <taxon>Bacillati</taxon>
        <taxon>Bacillota</taxon>
        <taxon>Bacilli</taxon>
        <taxon>Bacillales</taxon>
        <taxon>Bacillaceae</taxon>
        <taxon>Ornithinibacillus</taxon>
    </lineage>
</organism>
<keyword evidence="1" id="KW-1133">Transmembrane helix</keyword>
<feature type="transmembrane region" description="Helical" evidence="1">
    <location>
        <begin position="6"/>
        <end position="23"/>
    </location>
</feature>
<reference evidence="2 3" key="1">
    <citation type="submission" date="2016-11" db="EMBL/GenBank/DDBJ databases">
        <authorList>
            <person name="Jaros S."/>
            <person name="Januszkiewicz K."/>
            <person name="Wedrychowicz H."/>
        </authorList>
    </citation>
    <scope>NUCLEOTIDE SEQUENCE [LARGE SCALE GENOMIC DNA]</scope>
    <source>
        <strain evidence="2 3">IBRC-M 10683</strain>
    </source>
</reference>
<keyword evidence="1" id="KW-0812">Transmembrane</keyword>
<keyword evidence="1" id="KW-0472">Membrane</keyword>
<proteinExistence type="predicted"/>